<keyword evidence="1" id="KW-0732">Signal</keyword>
<proteinExistence type="predicted"/>
<dbReference type="AlphaFoldDB" id="A0A9P8Q583"/>
<accession>A0A9P8Q583</accession>
<sequence length="101" mass="10927">MNFKIARFSDCISLWIIRLFKLSLVSFDETINCSLGIGRSFEPSGLSDVGFGSEIGRNVGSGKVDAGDNRLLLRVVGKPGNKGFILLVSELDSSEPGLFFP</sequence>
<keyword evidence="3" id="KW-1185">Reference proteome</keyword>
<dbReference type="Proteomes" id="UP000774326">
    <property type="component" value="Unassembled WGS sequence"/>
</dbReference>
<dbReference type="EMBL" id="JAEUBG010003160">
    <property type="protein sequence ID" value="KAH3683355.1"/>
    <property type="molecule type" value="Genomic_DNA"/>
</dbReference>
<name>A0A9P8Q583_WICPI</name>
<organism evidence="2 3">
    <name type="scientific">Wickerhamomyces pijperi</name>
    <name type="common">Yeast</name>
    <name type="synonym">Pichia pijperi</name>
    <dbReference type="NCBI Taxonomy" id="599730"/>
    <lineage>
        <taxon>Eukaryota</taxon>
        <taxon>Fungi</taxon>
        <taxon>Dikarya</taxon>
        <taxon>Ascomycota</taxon>
        <taxon>Saccharomycotina</taxon>
        <taxon>Saccharomycetes</taxon>
        <taxon>Phaffomycetales</taxon>
        <taxon>Wickerhamomycetaceae</taxon>
        <taxon>Wickerhamomyces</taxon>
    </lineage>
</organism>
<reference evidence="2" key="1">
    <citation type="journal article" date="2021" name="Open Biol.">
        <title>Shared evolutionary footprints suggest mitochondrial oxidative damage underlies multiple complex I losses in fungi.</title>
        <authorList>
            <person name="Schikora-Tamarit M.A."/>
            <person name="Marcet-Houben M."/>
            <person name="Nosek J."/>
            <person name="Gabaldon T."/>
        </authorList>
    </citation>
    <scope>NUCLEOTIDE SEQUENCE</scope>
    <source>
        <strain evidence="2">CBS2887</strain>
    </source>
</reference>
<protein>
    <submittedName>
        <fullName evidence="2">Uncharacterized protein</fullName>
    </submittedName>
</protein>
<reference evidence="2" key="2">
    <citation type="submission" date="2021-01" db="EMBL/GenBank/DDBJ databases">
        <authorList>
            <person name="Schikora-Tamarit M.A."/>
        </authorList>
    </citation>
    <scope>NUCLEOTIDE SEQUENCE</scope>
    <source>
        <strain evidence="2">CBS2887</strain>
    </source>
</reference>
<evidence type="ECO:0000313" key="3">
    <source>
        <dbReference type="Proteomes" id="UP000774326"/>
    </source>
</evidence>
<feature type="signal peptide" evidence="1">
    <location>
        <begin position="1"/>
        <end position="27"/>
    </location>
</feature>
<evidence type="ECO:0000313" key="2">
    <source>
        <dbReference type="EMBL" id="KAH3683355.1"/>
    </source>
</evidence>
<comment type="caution">
    <text evidence="2">The sequence shown here is derived from an EMBL/GenBank/DDBJ whole genome shotgun (WGS) entry which is preliminary data.</text>
</comment>
<evidence type="ECO:0000256" key="1">
    <source>
        <dbReference type="SAM" id="SignalP"/>
    </source>
</evidence>
<gene>
    <name evidence="2" type="ORF">WICPIJ_005678</name>
</gene>
<feature type="chain" id="PRO_5040119662" evidence="1">
    <location>
        <begin position="28"/>
        <end position="101"/>
    </location>
</feature>